<dbReference type="RefSeq" id="WP_283927179.1">
    <property type="nucleotide sequence ID" value="NZ_CP126084.1"/>
</dbReference>
<reference evidence="2" key="1">
    <citation type="submission" date="2023-05" db="EMBL/GenBank/DDBJ databases">
        <title>Comparative genomics of Bacillaceae isolates and their secondary metabolite potential.</title>
        <authorList>
            <person name="Song L."/>
            <person name="Nielsen L.J."/>
            <person name="Mohite O."/>
            <person name="Xu X."/>
            <person name="Weber T."/>
            <person name="Kovacs A.T."/>
        </authorList>
    </citation>
    <scope>NUCLEOTIDE SEQUENCE</scope>
    <source>
        <strain evidence="2">B2_4</strain>
    </source>
</reference>
<dbReference type="PANTHER" id="PTHR40032">
    <property type="entry name" value="EXPORTED PROTEIN-RELATED"/>
    <property type="match status" value="1"/>
</dbReference>
<dbReference type="Pfam" id="PF12671">
    <property type="entry name" value="Amidase_6"/>
    <property type="match status" value="1"/>
</dbReference>
<dbReference type="InterPro" id="IPR024301">
    <property type="entry name" value="Amidase_6"/>
</dbReference>
<dbReference type="KEGG" id="pwn:QNH46_05230"/>
<accession>A0AA95I588</accession>
<protein>
    <submittedName>
        <fullName evidence="2">Amidase domain-containing protein</fullName>
    </submittedName>
</protein>
<name>A0AA95I588_9BACL</name>
<sequence>MDQHMLKKGVQMTADFDNVEYQQYVLSLGTAFDEFNAEDMKKILAFVKFIDLNENYAKNDQLNEYKNLLNQRVQPSKDQTDELALLLPVFDAPTTAGNEAPDSAKALENATDISLTAASNGYDNIAARDYAYEWWDGRNPVYSTYYAEKAGCDVTDKKCWTKWNDCANFVSQSLRAGGMNFQYGAHYTSNESWHFGPLVPSYTWGGAHKFYLHWRGRAGVAPSVTDLQTGDAVSADFTGDGDIDHTALITKNTGNYNNNKYLTQHTDDKKELTTLQDWYGGGFVVYGYEIDKADN</sequence>
<organism evidence="2 3">
    <name type="scientific">Paenibacillus woosongensis</name>
    <dbReference type="NCBI Taxonomy" id="307580"/>
    <lineage>
        <taxon>Bacteria</taxon>
        <taxon>Bacillati</taxon>
        <taxon>Bacillota</taxon>
        <taxon>Bacilli</taxon>
        <taxon>Bacillales</taxon>
        <taxon>Paenibacillaceae</taxon>
        <taxon>Paenibacillus</taxon>
    </lineage>
</organism>
<dbReference type="Proteomes" id="UP001177943">
    <property type="component" value="Chromosome"/>
</dbReference>
<proteinExistence type="predicted"/>
<evidence type="ECO:0000313" key="3">
    <source>
        <dbReference type="Proteomes" id="UP001177943"/>
    </source>
</evidence>
<dbReference type="PANTHER" id="PTHR40032:SF1">
    <property type="entry name" value="EXPORTED PROTEIN"/>
    <property type="match status" value="1"/>
</dbReference>
<dbReference type="EMBL" id="CP126084">
    <property type="protein sequence ID" value="WHX50070.1"/>
    <property type="molecule type" value="Genomic_DNA"/>
</dbReference>
<gene>
    <name evidence="2" type="ORF">QNH46_05230</name>
</gene>
<dbReference type="AlphaFoldDB" id="A0AA95I588"/>
<evidence type="ECO:0000259" key="1">
    <source>
        <dbReference type="Pfam" id="PF12671"/>
    </source>
</evidence>
<feature type="domain" description="Putative amidase" evidence="1">
    <location>
        <begin position="122"/>
        <end position="272"/>
    </location>
</feature>
<evidence type="ECO:0000313" key="2">
    <source>
        <dbReference type="EMBL" id="WHX50070.1"/>
    </source>
</evidence>